<protein>
    <recommendedName>
        <fullName evidence="4 13">Phosphoribosylformylglycinamidine cyclo-ligase</fullName>
        <ecNumber evidence="3 13">6.3.3.1</ecNumber>
    </recommendedName>
    <alternativeName>
        <fullName evidence="10 13">AIR synthase</fullName>
    </alternativeName>
    <alternativeName>
        <fullName evidence="11 13">AIRS</fullName>
    </alternativeName>
    <alternativeName>
        <fullName evidence="9 13">Phosphoribosyl-aminoimidazole synthetase</fullName>
    </alternativeName>
</protein>
<evidence type="ECO:0000259" key="14">
    <source>
        <dbReference type="Pfam" id="PF00586"/>
    </source>
</evidence>
<evidence type="ECO:0000313" key="16">
    <source>
        <dbReference type="EMBL" id="MCP8898108.1"/>
    </source>
</evidence>
<dbReference type="Gene3D" id="3.30.1330.10">
    <property type="entry name" value="PurM-like, N-terminal domain"/>
    <property type="match status" value="1"/>
</dbReference>
<dbReference type="GO" id="GO:0046084">
    <property type="term" value="P:adenine biosynthetic process"/>
    <property type="evidence" value="ECO:0007669"/>
    <property type="project" value="TreeGrafter"/>
</dbReference>
<organism evidence="16 17">
    <name type="scientific">Gilvimarinus xylanilyticus</name>
    <dbReference type="NCBI Taxonomy" id="2944139"/>
    <lineage>
        <taxon>Bacteria</taxon>
        <taxon>Pseudomonadati</taxon>
        <taxon>Pseudomonadota</taxon>
        <taxon>Gammaproteobacteria</taxon>
        <taxon>Cellvibrionales</taxon>
        <taxon>Cellvibrionaceae</taxon>
        <taxon>Gilvimarinus</taxon>
    </lineage>
</organism>
<comment type="pathway">
    <text evidence="1 13">Purine metabolism; IMP biosynthesis via de novo pathway; 5-amino-1-(5-phospho-D-ribosyl)imidazole from N(2)-formyl-N(1)-(5-phospho-D-ribosyl)glycinamide: step 2/2.</text>
</comment>
<dbReference type="SUPFAM" id="SSF56042">
    <property type="entry name" value="PurM C-terminal domain-like"/>
    <property type="match status" value="1"/>
</dbReference>
<reference evidence="16" key="1">
    <citation type="submission" date="2022-05" db="EMBL/GenBank/DDBJ databases">
        <authorList>
            <person name="Sun H.-N."/>
        </authorList>
    </citation>
    <scope>NUCLEOTIDE SEQUENCE</scope>
    <source>
        <strain evidence="16">HB14</strain>
    </source>
</reference>
<dbReference type="FunFam" id="3.30.1330.10:FF:000001">
    <property type="entry name" value="Phosphoribosylformylglycinamidine cyclo-ligase"/>
    <property type="match status" value="1"/>
</dbReference>
<dbReference type="PANTHER" id="PTHR10520">
    <property type="entry name" value="TRIFUNCTIONAL PURINE BIOSYNTHETIC PROTEIN ADENOSINE-3-RELATED"/>
    <property type="match status" value="1"/>
</dbReference>
<reference evidence="16" key="2">
    <citation type="submission" date="2023-01" db="EMBL/GenBank/DDBJ databases">
        <title>Gilvimarinus xylanilyticus HB14 isolated from Caulerpa lentillifera aquaculture base in Hainan, China.</title>
        <authorList>
            <person name="Zhang Y.-J."/>
        </authorList>
    </citation>
    <scope>NUCLEOTIDE SEQUENCE</scope>
    <source>
        <strain evidence="16">HB14</strain>
    </source>
</reference>
<keyword evidence="6 13" id="KW-0547">Nucleotide-binding</keyword>
<evidence type="ECO:0000256" key="7">
    <source>
        <dbReference type="ARBA" id="ARBA00022755"/>
    </source>
</evidence>
<dbReference type="GO" id="GO:0006189">
    <property type="term" value="P:'de novo' IMP biosynthetic process"/>
    <property type="evidence" value="ECO:0007669"/>
    <property type="project" value="UniProtKB-UniRule"/>
</dbReference>
<evidence type="ECO:0000256" key="9">
    <source>
        <dbReference type="ARBA" id="ARBA00031908"/>
    </source>
</evidence>
<evidence type="ECO:0000256" key="2">
    <source>
        <dbReference type="ARBA" id="ARBA00010280"/>
    </source>
</evidence>
<evidence type="ECO:0000256" key="13">
    <source>
        <dbReference type="HAMAP-Rule" id="MF_00741"/>
    </source>
</evidence>
<comment type="caution">
    <text evidence="16">The sequence shown here is derived from an EMBL/GenBank/DDBJ whole genome shotgun (WGS) entry which is preliminary data.</text>
</comment>
<dbReference type="SUPFAM" id="SSF55326">
    <property type="entry name" value="PurM N-terminal domain-like"/>
    <property type="match status" value="1"/>
</dbReference>
<comment type="catalytic activity">
    <reaction evidence="12 13">
        <text>2-formamido-N(1)-(5-O-phospho-beta-D-ribosyl)acetamidine + ATP = 5-amino-1-(5-phospho-beta-D-ribosyl)imidazole + ADP + phosphate + H(+)</text>
        <dbReference type="Rhea" id="RHEA:23032"/>
        <dbReference type="ChEBI" id="CHEBI:15378"/>
        <dbReference type="ChEBI" id="CHEBI:30616"/>
        <dbReference type="ChEBI" id="CHEBI:43474"/>
        <dbReference type="ChEBI" id="CHEBI:137981"/>
        <dbReference type="ChEBI" id="CHEBI:147287"/>
        <dbReference type="ChEBI" id="CHEBI:456216"/>
        <dbReference type="EC" id="6.3.3.1"/>
    </reaction>
</comment>
<dbReference type="RefSeq" id="WP_253966398.1">
    <property type="nucleotide sequence ID" value="NZ_JAMFTH010000001.1"/>
</dbReference>
<dbReference type="CDD" id="cd02196">
    <property type="entry name" value="PurM"/>
    <property type="match status" value="1"/>
</dbReference>
<dbReference type="EMBL" id="JAMFTH010000001">
    <property type="protein sequence ID" value="MCP8898108.1"/>
    <property type="molecule type" value="Genomic_DNA"/>
</dbReference>
<keyword evidence="13" id="KW-0963">Cytoplasm</keyword>
<dbReference type="AlphaFoldDB" id="A0A9X2KSS3"/>
<dbReference type="GO" id="GO:0005524">
    <property type="term" value="F:ATP binding"/>
    <property type="evidence" value="ECO:0007669"/>
    <property type="project" value="UniProtKB-KW"/>
</dbReference>
<evidence type="ECO:0000256" key="8">
    <source>
        <dbReference type="ARBA" id="ARBA00022840"/>
    </source>
</evidence>
<dbReference type="InterPro" id="IPR004733">
    <property type="entry name" value="PurM_cligase"/>
</dbReference>
<evidence type="ECO:0000256" key="11">
    <source>
        <dbReference type="ARBA" id="ARBA00033093"/>
    </source>
</evidence>
<evidence type="ECO:0000256" key="5">
    <source>
        <dbReference type="ARBA" id="ARBA00022598"/>
    </source>
</evidence>
<dbReference type="PANTHER" id="PTHR10520:SF12">
    <property type="entry name" value="TRIFUNCTIONAL PURINE BIOSYNTHETIC PROTEIN ADENOSINE-3"/>
    <property type="match status" value="1"/>
</dbReference>
<gene>
    <name evidence="13 16" type="primary">purM</name>
    <name evidence="16" type="ORF">M6D89_02210</name>
</gene>
<dbReference type="GO" id="GO:0004641">
    <property type="term" value="F:phosphoribosylformylglycinamidine cyclo-ligase activity"/>
    <property type="evidence" value="ECO:0007669"/>
    <property type="project" value="UniProtKB-UniRule"/>
</dbReference>
<dbReference type="InterPro" id="IPR036676">
    <property type="entry name" value="PurM-like_C_sf"/>
</dbReference>
<dbReference type="FunFam" id="3.90.650.10:FF:000001">
    <property type="entry name" value="Phosphoribosylformylglycinamidine cyclo-ligase"/>
    <property type="match status" value="1"/>
</dbReference>
<feature type="domain" description="PurM-like N-terminal" evidence="14">
    <location>
        <begin position="62"/>
        <end position="166"/>
    </location>
</feature>
<evidence type="ECO:0000256" key="1">
    <source>
        <dbReference type="ARBA" id="ARBA00004686"/>
    </source>
</evidence>
<keyword evidence="5 13" id="KW-0436">Ligase</keyword>
<dbReference type="EC" id="6.3.3.1" evidence="3 13"/>
<comment type="subcellular location">
    <subcellularLocation>
        <location evidence="13">Cytoplasm</location>
    </subcellularLocation>
</comment>
<dbReference type="InterPro" id="IPR016188">
    <property type="entry name" value="PurM-like_N"/>
</dbReference>
<keyword evidence="8 13" id="KW-0067">ATP-binding</keyword>
<dbReference type="GO" id="GO:0004637">
    <property type="term" value="F:phosphoribosylamine-glycine ligase activity"/>
    <property type="evidence" value="ECO:0007669"/>
    <property type="project" value="TreeGrafter"/>
</dbReference>
<evidence type="ECO:0000256" key="6">
    <source>
        <dbReference type="ARBA" id="ARBA00022741"/>
    </source>
</evidence>
<dbReference type="Pfam" id="PF02769">
    <property type="entry name" value="AIRS_C"/>
    <property type="match status" value="1"/>
</dbReference>
<evidence type="ECO:0000259" key="15">
    <source>
        <dbReference type="Pfam" id="PF02769"/>
    </source>
</evidence>
<evidence type="ECO:0000256" key="12">
    <source>
        <dbReference type="ARBA" id="ARBA00049057"/>
    </source>
</evidence>
<dbReference type="HAMAP" id="MF_00741">
    <property type="entry name" value="AIRS"/>
    <property type="match status" value="1"/>
</dbReference>
<evidence type="ECO:0000256" key="3">
    <source>
        <dbReference type="ARBA" id="ARBA00013047"/>
    </source>
</evidence>
<evidence type="ECO:0000256" key="10">
    <source>
        <dbReference type="ARBA" id="ARBA00032931"/>
    </source>
</evidence>
<proteinExistence type="inferred from homology"/>
<dbReference type="InterPro" id="IPR036921">
    <property type="entry name" value="PurM-like_N_sf"/>
</dbReference>
<evidence type="ECO:0000256" key="4">
    <source>
        <dbReference type="ARBA" id="ARBA00020367"/>
    </source>
</evidence>
<dbReference type="InterPro" id="IPR010918">
    <property type="entry name" value="PurM-like_C_dom"/>
</dbReference>
<feature type="domain" description="PurM-like C-terminal" evidence="15">
    <location>
        <begin position="179"/>
        <end position="343"/>
    </location>
</feature>
<dbReference type="Gene3D" id="3.90.650.10">
    <property type="entry name" value="PurM-like C-terminal domain"/>
    <property type="match status" value="1"/>
</dbReference>
<dbReference type="Pfam" id="PF00586">
    <property type="entry name" value="AIRS"/>
    <property type="match status" value="1"/>
</dbReference>
<sequence length="351" mass="36712">MSENTPTSLSYKDAGVDIDAGNALVERIKGVAKRTRRPEVMAGLGGFGALCELPTGYREPVLVSGTDGVGTKLRLAMDLGKHDTIGIDLVGMCVNDLVVAGAEPLFFLDYYATGKLNVDVASAVVTGIGEGCAQSGCALVGGETAEMPGMYEGEDYDLAGFCVGVAEKSELIDGSKVAAGDALIGLASTGPHSNGYSLIRKIIEVSGADLQQDCGGQSLADALMAPTKIYVKPLLELIKTLPVHALSHITGGGLWENIPRVLPASAKAVIDINSWQMPEVFNWLQQAGNVEPREMYRTFNCGVGMIIAVPAERADEAIKLLNNAGETAFKVGHISDAAEGEEQVELTGLSA</sequence>
<keyword evidence="17" id="KW-1185">Reference proteome</keyword>
<keyword evidence="7 13" id="KW-0658">Purine biosynthesis</keyword>
<dbReference type="NCBIfam" id="TIGR00878">
    <property type="entry name" value="purM"/>
    <property type="match status" value="1"/>
</dbReference>
<dbReference type="Proteomes" id="UP001139319">
    <property type="component" value="Unassembled WGS sequence"/>
</dbReference>
<accession>A0A9X2KSS3</accession>
<comment type="similarity">
    <text evidence="2 13">Belongs to the AIR synthase family.</text>
</comment>
<name>A0A9X2KSS3_9GAMM</name>
<dbReference type="GO" id="GO:0005829">
    <property type="term" value="C:cytosol"/>
    <property type="evidence" value="ECO:0007669"/>
    <property type="project" value="TreeGrafter"/>
</dbReference>
<evidence type="ECO:0000313" key="17">
    <source>
        <dbReference type="Proteomes" id="UP001139319"/>
    </source>
</evidence>